<keyword evidence="2" id="KW-1185">Reference proteome</keyword>
<evidence type="ECO:0000313" key="2">
    <source>
        <dbReference type="Proteomes" id="UP000652761"/>
    </source>
</evidence>
<dbReference type="AlphaFoldDB" id="A0A843TGY5"/>
<dbReference type="Proteomes" id="UP000652761">
    <property type="component" value="Unassembled WGS sequence"/>
</dbReference>
<name>A0A843TGY5_COLES</name>
<proteinExistence type="predicted"/>
<evidence type="ECO:0000313" key="1">
    <source>
        <dbReference type="EMBL" id="MQL68844.1"/>
    </source>
</evidence>
<gene>
    <name evidence="1" type="ORF">Taro_001134</name>
</gene>
<reference evidence="1" key="1">
    <citation type="submission" date="2017-07" db="EMBL/GenBank/DDBJ databases">
        <title>Taro Niue Genome Assembly and Annotation.</title>
        <authorList>
            <person name="Atibalentja N."/>
            <person name="Keating K."/>
            <person name="Fields C.J."/>
        </authorList>
    </citation>
    <scope>NUCLEOTIDE SEQUENCE</scope>
    <source>
        <strain evidence="1">Niue_2</strain>
        <tissue evidence="1">Leaf</tissue>
    </source>
</reference>
<dbReference type="EMBL" id="NMUH01000023">
    <property type="protein sequence ID" value="MQL68844.1"/>
    <property type="molecule type" value="Genomic_DNA"/>
</dbReference>
<protein>
    <submittedName>
        <fullName evidence="1">Uncharacterized protein</fullName>
    </submittedName>
</protein>
<comment type="caution">
    <text evidence="1">The sequence shown here is derived from an EMBL/GenBank/DDBJ whole genome shotgun (WGS) entry which is preliminary data.</text>
</comment>
<sequence>MRRLTRAPEEEEFVPNPRLLPQLMLCTTCAEDFPYERLKVVKMRSMFNDGTCVSSVKYT</sequence>
<organism evidence="1 2">
    <name type="scientific">Colocasia esculenta</name>
    <name type="common">Wild taro</name>
    <name type="synonym">Arum esculentum</name>
    <dbReference type="NCBI Taxonomy" id="4460"/>
    <lineage>
        <taxon>Eukaryota</taxon>
        <taxon>Viridiplantae</taxon>
        <taxon>Streptophyta</taxon>
        <taxon>Embryophyta</taxon>
        <taxon>Tracheophyta</taxon>
        <taxon>Spermatophyta</taxon>
        <taxon>Magnoliopsida</taxon>
        <taxon>Liliopsida</taxon>
        <taxon>Araceae</taxon>
        <taxon>Aroideae</taxon>
        <taxon>Colocasieae</taxon>
        <taxon>Colocasia</taxon>
    </lineage>
</organism>
<accession>A0A843TGY5</accession>